<name>A0A2B4SA28_STYPI</name>
<dbReference type="EMBL" id="LSMT01000119">
    <property type="protein sequence ID" value="PFX26741.1"/>
    <property type="molecule type" value="Genomic_DNA"/>
</dbReference>
<organism evidence="2 3">
    <name type="scientific">Stylophora pistillata</name>
    <name type="common">Smooth cauliflower coral</name>
    <dbReference type="NCBI Taxonomy" id="50429"/>
    <lineage>
        <taxon>Eukaryota</taxon>
        <taxon>Metazoa</taxon>
        <taxon>Cnidaria</taxon>
        <taxon>Anthozoa</taxon>
        <taxon>Hexacorallia</taxon>
        <taxon>Scleractinia</taxon>
        <taxon>Astrocoeniina</taxon>
        <taxon>Pocilloporidae</taxon>
        <taxon>Stylophora</taxon>
    </lineage>
</organism>
<reference evidence="3" key="1">
    <citation type="journal article" date="2017" name="bioRxiv">
        <title>Comparative analysis of the genomes of Stylophora pistillata and Acropora digitifera provides evidence for extensive differences between species of corals.</title>
        <authorList>
            <person name="Voolstra C.R."/>
            <person name="Li Y."/>
            <person name="Liew Y.J."/>
            <person name="Baumgarten S."/>
            <person name="Zoccola D."/>
            <person name="Flot J.-F."/>
            <person name="Tambutte S."/>
            <person name="Allemand D."/>
            <person name="Aranda M."/>
        </authorList>
    </citation>
    <scope>NUCLEOTIDE SEQUENCE [LARGE SCALE GENOMIC DNA]</scope>
</reference>
<sequence>MEEISKHCPLLPAQVENLQISGTVSSSDNWDSGFETCGISQGKLLIREHSEVISPLALHYERFRSSFSLPREDLRRVRRGLSRVIKDNSSNQRRVPLLNNNITNSPADGAFDEDSSNLGIQRTNRETELKSLCRRKFEADTKLLFSMQEDLEKTYQNYESSDNSIFGVPCEAVPDHSNVESEEAYHCAEQENSNSNVEAEEANYGAEQGNLIQKIGPSSGPVEGGGNFLITVSEELPDCIDSGFAYFGSNHAVLTKLNKFTFEGRIPVTKILGTKYTWYSLGTKTCSLLMGTFDRIHLLFFFYTHHGELRDKKTASLPKRSRKMLMTLTEIGFNYLRLSPRWEQFKPCIMDESPGDHSKTRHDFKPTSKRMDRGTLTAVGNAKRGHYVVVEIEKTHPSVAASTIYGREINEGSRLGQAFQLATKDLKDTWDEVEVKAESVQIGSVVKYVQVGDGFVFQGNTKRPRQLQDADKVLSDLSPVDGAHRGVEDSAPNYSKILAEESCQWDISEEGSRVDKRFQLWTNYLEVFLESILALRCADGLHRGVEDAFPNAYILAEGNYEDCTPKELSRLTKVENEAISVFTKLGKPLNLKLNCVENLTLLIPTTALELSHVEDTEDVADGVFVEVAEPFLISGVDDLSKPPYPSICDGLSPRDEPKEIPVEAEKLEADPEEAASEDGEAF</sequence>
<dbReference type="Proteomes" id="UP000225706">
    <property type="component" value="Unassembled WGS sequence"/>
</dbReference>
<protein>
    <submittedName>
        <fullName evidence="2">Uncharacterized protein</fullName>
    </submittedName>
</protein>
<dbReference type="OrthoDB" id="5971885at2759"/>
<feature type="region of interest" description="Disordered" evidence="1">
    <location>
        <begin position="97"/>
        <end position="116"/>
    </location>
</feature>
<evidence type="ECO:0000313" key="2">
    <source>
        <dbReference type="EMBL" id="PFX26741.1"/>
    </source>
</evidence>
<feature type="compositionally biased region" description="Basic and acidic residues" evidence="1">
    <location>
        <begin position="652"/>
        <end position="669"/>
    </location>
</feature>
<keyword evidence="3" id="KW-1185">Reference proteome</keyword>
<feature type="region of interest" description="Disordered" evidence="1">
    <location>
        <begin position="644"/>
        <end position="682"/>
    </location>
</feature>
<evidence type="ECO:0000256" key="1">
    <source>
        <dbReference type="SAM" id="MobiDB-lite"/>
    </source>
</evidence>
<dbReference type="AlphaFoldDB" id="A0A2B4SA28"/>
<evidence type="ECO:0000313" key="3">
    <source>
        <dbReference type="Proteomes" id="UP000225706"/>
    </source>
</evidence>
<accession>A0A2B4SA28</accession>
<comment type="caution">
    <text evidence="2">The sequence shown here is derived from an EMBL/GenBank/DDBJ whole genome shotgun (WGS) entry which is preliminary data.</text>
</comment>
<proteinExistence type="predicted"/>
<gene>
    <name evidence="2" type="ORF">AWC38_SpisGene8574</name>
</gene>
<feature type="compositionally biased region" description="Acidic residues" evidence="1">
    <location>
        <begin position="670"/>
        <end position="682"/>
    </location>
</feature>
<feature type="compositionally biased region" description="Polar residues" evidence="1">
    <location>
        <begin position="97"/>
        <end position="106"/>
    </location>
</feature>